<evidence type="ECO:0000313" key="1">
    <source>
        <dbReference type="EMBL" id="CAG6485901.1"/>
    </source>
</evidence>
<sequence>MKVIRAHTQKTGVRGWDIFSLLLWNGPNRHSVALLSHRSTSFVLTFVSVPALSLQSLIWAHSAEPHPSCPSSSLILSSVFPRALSVPWSSHVVIPEIRTDPLVFSEGTC</sequence>
<dbReference type="EMBL" id="HBUE01102203">
    <property type="protein sequence ID" value="CAG6485901.1"/>
    <property type="molecule type" value="Transcribed_RNA"/>
</dbReference>
<dbReference type="AlphaFoldDB" id="A0A8D8C8S4"/>
<organism evidence="1">
    <name type="scientific">Culex pipiens</name>
    <name type="common">House mosquito</name>
    <dbReference type="NCBI Taxonomy" id="7175"/>
    <lineage>
        <taxon>Eukaryota</taxon>
        <taxon>Metazoa</taxon>
        <taxon>Ecdysozoa</taxon>
        <taxon>Arthropoda</taxon>
        <taxon>Hexapoda</taxon>
        <taxon>Insecta</taxon>
        <taxon>Pterygota</taxon>
        <taxon>Neoptera</taxon>
        <taxon>Endopterygota</taxon>
        <taxon>Diptera</taxon>
        <taxon>Nematocera</taxon>
        <taxon>Culicoidea</taxon>
        <taxon>Culicidae</taxon>
        <taxon>Culicinae</taxon>
        <taxon>Culicini</taxon>
        <taxon>Culex</taxon>
        <taxon>Culex</taxon>
    </lineage>
</organism>
<dbReference type="EMBL" id="HBUE01102199">
    <property type="protein sequence ID" value="CAG6485899.1"/>
    <property type="molecule type" value="Transcribed_RNA"/>
</dbReference>
<accession>A0A8D8C8S4</accession>
<protein>
    <submittedName>
        <fullName evidence="1">(northern house mosquito) hypothetical protein</fullName>
    </submittedName>
</protein>
<dbReference type="EMBL" id="HBUE01102201">
    <property type="protein sequence ID" value="CAG6485900.1"/>
    <property type="molecule type" value="Transcribed_RNA"/>
</dbReference>
<proteinExistence type="predicted"/>
<name>A0A8D8C8S4_CULPI</name>
<reference evidence="1" key="1">
    <citation type="submission" date="2021-05" db="EMBL/GenBank/DDBJ databases">
        <authorList>
            <person name="Alioto T."/>
            <person name="Alioto T."/>
            <person name="Gomez Garrido J."/>
        </authorList>
    </citation>
    <scope>NUCLEOTIDE SEQUENCE</scope>
</reference>